<feature type="domain" description="Beta-hexosaminidase bacterial type N-terminal" evidence="6">
    <location>
        <begin position="45"/>
        <end position="143"/>
    </location>
</feature>
<dbReference type="STRING" id="44252.DJ90_4060"/>
<dbReference type="PANTHER" id="PTHR43678">
    <property type="entry name" value="PUTATIVE (AFU_ORTHOLOGUE AFUA_2G00640)-RELATED"/>
    <property type="match status" value="1"/>
</dbReference>
<dbReference type="Pfam" id="PF00728">
    <property type="entry name" value="Glyco_hydro_20"/>
    <property type="match status" value="1"/>
</dbReference>
<reference evidence="7 8" key="1">
    <citation type="submission" date="2014-04" db="EMBL/GenBank/DDBJ databases">
        <authorList>
            <person name="Bishop-Lilly K.A."/>
            <person name="Broomall S.M."/>
            <person name="Chain P.S."/>
            <person name="Chertkov O."/>
            <person name="Coyne S.R."/>
            <person name="Daligault H.E."/>
            <person name="Davenport K.W."/>
            <person name="Erkkila T."/>
            <person name="Frey K.G."/>
            <person name="Gibbons H.S."/>
            <person name="Gu W."/>
            <person name="Jaissle J."/>
            <person name="Johnson S.L."/>
            <person name="Koroleva G.I."/>
            <person name="Ladner J.T."/>
            <person name="Lo C.-C."/>
            <person name="Minogue T.D."/>
            <person name="Munk C."/>
            <person name="Palacios G.F."/>
            <person name="Redden C.L."/>
            <person name="Rosenzweig C.N."/>
            <person name="Scholz M.B."/>
            <person name="Teshima H."/>
            <person name="Xu Y."/>
        </authorList>
    </citation>
    <scope>NUCLEOTIDE SEQUENCE [LARGE SCALE GENOMIC DNA]</scope>
    <source>
        <strain evidence="7 8">8244</strain>
    </source>
</reference>
<dbReference type="InterPro" id="IPR017853">
    <property type="entry name" value="GH"/>
</dbReference>
<keyword evidence="2 7" id="KW-0378">Hydrolase</keyword>
<gene>
    <name evidence="7" type="ORF">DJ90_4060</name>
</gene>
<dbReference type="SUPFAM" id="SSF55545">
    <property type="entry name" value="beta-N-acetylhexosaminidase-like domain"/>
    <property type="match status" value="1"/>
</dbReference>
<organism evidence="7 8">
    <name type="scientific">Paenibacillus macerans</name>
    <name type="common">Bacillus macerans</name>
    <dbReference type="NCBI Taxonomy" id="44252"/>
    <lineage>
        <taxon>Bacteria</taxon>
        <taxon>Bacillati</taxon>
        <taxon>Bacillota</taxon>
        <taxon>Bacilli</taxon>
        <taxon>Bacillales</taxon>
        <taxon>Paenibacillaceae</taxon>
        <taxon>Paenibacillus</taxon>
    </lineage>
</organism>
<keyword evidence="3" id="KW-0326">Glycosidase</keyword>
<dbReference type="CDD" id="cd06564">
    <property type="entry name" value="GH20_DspB_LnbB-like"/>
    <property type="match status" value="1"/>
</dbReference>
<dbReference type="Gene3D" id="3.20.20.80">
    <property type="entry name" value="Glycosidases"/>
    <property type="match status" value="1"/>
</dbReference>
<dbReference type="InterPro" id="IPR052764">
    <property type="entry name" value="GH20_Enzymes"/>
</dbReference>
<dbReference type="Gene3D" id="3.30.379.10">
    <property type="entry name" value="Chitobiase/beta-hexosaminidase domain 2-like"/>
    <property type="match status" value="1"/>
</dbReference>
<dbReference type="RefSeq" id="WP_036622842.1">
    <property type="nucleotide sequence ID" value="NZ_JAKOBR010000121.1"/>
</dbReference>
<proteinExistence type="inferred from homology"/>
<dbReference type="Pfam" id="PF02838">
    <property type="entry name" value="Glyco_hydro_20b"/>
    <property type="match status" value="1"/>
</dbReference>
<dbReference type="OrthoDB" id="1098018at2"/>
<dbReference type="InterPro" id="IPR015883">
    <property type="entry name" value="Glyco_hydro_20_cat"/>
</dbReference>
<evidence type="ECO:0000256" key="1">
    <source>
        <dbReference type="ARBA" id="ARBA00006285"/>
    </source>
</evidence>
<dbReference type="InterPro" id="IPR029018">
    <property type="entry name" value="Hex-like_dom2"/>
</dbReference>
<protein>
    <submittedName>
        <fullName evidence="7">Glycosyl hydrolase family 20, catalytic domain protein</fullName>
    </submittedName>
</protein>
<accession>A0A090ZKK3</accession>
<dbReference type="PRINTS" id="PR00738">
    <property type="entry name" value="GLHYDRLASE20"/>
</dbReference>
<evidence type="ECO:0000256" key="4">
    <source>
        <dbReference type="PIRSR" id="PIRSR625705-1"/>
    </source>
</evidence>
<sequence length="499" mass="56359">METQHGMGTLFPSVQQFTTASEERWKPAAASKILIISTAKSSGNPRLDDTVSLLQSEFAAKRLPTENKLPLQYGAIGDAAPGDLVIELAEPRETSNPEGYTIDIGSFVKITAPGERAVMYGVRTVLQQLLRKGYLPCGKAVDYPAVQERALHVDMGRKFFTAEWIMARIKEMSWLKLNALQLHFSENEGFTLRSDRHPEVMSPEYLTKEQVREIARVAERYHVTLIPSLDSPGHLGYALRNHPDWLLKDTNGVPAKGALDITNPHARAFVLDLIDEYAELFQASPYFHIGGDEFIDFEKFDAYPQLEEYARETLGIEGGTGVDAYIDYINDIADHLERKGFVVRAWNDGLYRADQTERAALKSTIQIAYWTKWHRNMARVEAFMDKGHDLLNYNDSYFYYVLGENAGYKYPKGEKIYDSWHPGVFPRVSEAEGQEYARPYPDALIGCSFAIWSDKPSAQTEAEVSAGIAEPLRAMAEKSWLAEKRYGSYEEFKAAFTSL</sequence>
<evidence type="ECO:0000256" key="2">
    <source>
        <dbReference type="ARBA" id="ARBA00022801"/>
    </source>
</evidence>
<dbReference type="GO" id="GO:0004563">
    <property type="term" value="F:beta-N-acetylhexosaminidase activity"/>
    <property type="evidence" value="ECO:0007669"/>
    <property type="project" value="InterPro"/>
</dbReference>
<evidence type="ECO:0000256" key="3">
    <source>
        <dbReference type="ARBA" id="ARBA00023295"/>
    </source>
</evidence>
<dbReference type="InterPro" id="IPR025705">
    <property type="entry name" value="Beta_hexosaminidase_sua/sub"/>
</dbReference>
<comment type="caution">
    <text evidence="7">The sequence shown here is derived from an EMBL/GenBank/DDBJ whole genome shotgun (WGS) entry which is preliminary data.</text>
</comment>
<name>A0A090ZKK3_PAEMA</name>
<dbReference type="GeneID" id="77007079"/>
<dbReference type="GO" id="GO:0005975">
    <property type="term" value="P:carbohydrate metabolic process"/>
    <property type="evidence" value="ECO:0007669"/>
    <property type="project" value="InterPro"/>
</dbReference>
<dbReference type="AlphaFoldDB" id="A0A090ZKK3"/>
<dbReference type="PANTHER" id="PTHR43678:SF1">
    <property type="entry name" value="BETA-N-ACETYLHEXOSAMINIDASE"/>
    <property type="match status" value="1"/>
</dbReference>
<dbReference type="PATRIC" id="fig|44252.3.peg.1164"/>
<dbReference type="EMBL" id="JMQA01000017">
    <property type="protein sequence ID" value="KFN10800.1"/>
    <property type="molecule type" value="Genomic_DNA"/>
</dbReference>
<dbReference type="Proteomes" id="UP000029278">
    <property type="component" value="Unassembled WGS sequence"/>
</dbReference>
<keyword evidence="8" id="KW-1185">Reference proteome</keyword>
<comment type="similarity">
    <text evidence="1">Belongs to the glycosyl hydrolase 20 family.</text>
</comment>
<evidence type="ECO:0000259" key="5">
    <source>
        <dbReference type="Pfam" id="PF00728"/>
    </source>
</evidence>
<feature type="active site" description="Proton donor" evidence="4">
    <location>
        <position position="293"/>
    </location>
</feature>
<dbReference type="HOGENOM" id="CLU_010969_0_1_9"/>
<dbReference type="SUPFAM" id="SSF51445">
    <property type="entry name" value="(Trans)glycosidases"/>
    <property type="match status" value="1"/>
</dbReference>
<dbReference type="InterPro" id="IPR015882">
    <property type="entry name" value="HEX_bac_N"/>
</dbReference>
<evidence type="ECO:0000259" key="6">
    <source>
        <dbReference type="Pfam" id="PF02838"/>
    </source>
</evidence>
<evidence type="ECO:0000313" key="8">
    <source>
        <dbReference type="Proteomes" id="UP000029278"/>
    </source>
</evidence>
<evidence type="ECO:0000313" key="7">
    <source>
        <dbReference type="EMBL" id="KFN10800.1"/>
    </source>
</evidence>
<feature type="domain" description="Glycoside hydrolase family 20 catalytic" evidence="5">
    <location>
        <begin position="149"/>
        <end position="481"/>
    </location>
</feature>